<feature type="domain" description="Glycosyltransferase 61 catalytic" evidence="1">
    <location>
        <begin position="142"/>
        <end position="315"/>
    </location>
</feature>
<dbReference type="Proteomes" id="UP000410984">
    <property type="component" value="Unassembled WGS sequence"/>
</dbReference>
<sequence length="380" mass="41540">MAYHRIARGVASCDDIQAGSRNVAIATLAPAIAYERTPPAFLDTRLMEPAADTALRTHLSHLHEAGQAIDLFTLPDASIFGQGSVILRDGRLLLNAAAEFLNHGHAPEGSEAHGDSYAVRASAYRRLRGHTLLVKRPWYRNYGHWLVDLLPLLPLVARAGLRVDAILFGDVQTGPIRAMMDDLAERYFPQAECLFIDDDTLCDADHLLYVRPVHVPPLFKHPAALAATRAYALGTAPSEGGGARRRLYIDRSHIPGRDIANIAELQSVLDRFGLQPIRPDHLGFPEQVAQFREAELVVGAKGAAFVTALACAPGASSLLLSPEGFWDPFFWDLLTPLGIRYGEIYGRTLPEGFHTVSLCRFVVEPDALAAGLRAMGFAER</sequence>
<evidence type="ECO:0000313" key="2">
    <source>
        <dbReference type="EMBL" id="VUD74233.1"/>
    </source>
</evidence>
<reference evidence="2 3" key="1">
    <citation type="submission" date="2019-06" db="EMBL/GenBank/DDBJ databases">
        <authorList>
            <person name="Rodrigo-Torres L."/>
            <person name="Arahal R. D."/>
            <person name="Lucena T."/>
        </authorList>
    </citation>
    <scope>NUCLEOTIDE SEQUENCE [LARGE SCALE GENOMIC DNA]</scope>
    <source>
        <strain evidence="2 3">SB0023/3</strain>
    </source>
</reference>
<dbReference type="EMBL" id="CABFPH010000111">
    <property type="protein sequence ID" value="VUD74233.1"/>
    <property type="molecule type" value="Genomic_DNA"/>
</dbReference>
<protein>
    <recommendedName>
        <fullName evidence="1">Glycosyltransferase 61 catalytic domain-containing protein</fullName>
    </recommendedName>
</protein>
<dbReference type="AlphaFoldDB" id="A0A509ELV4"/>
<name>A0A509ELV4_9HYPH</name>
<dbReference type="Pfam" id="PF04577">
    <property type="entry name" value="Glyco_transf_61"/>
    <property type="match status" value="1"/>
</dbReference>
<keyword evidence="3" id="KW-1185">Reference proteome</keyword>
<accession>A0A509ELV4</accession>
<dbReference type="InterPro" id="IPR049625">
    <property type="entry name" value="Glyco_transf_61_cat"/>
</dbReference>
<organism evidence="2 3">
    <name type="scientific">Methylobacterium symbioticum</name>
    <dbReference type="NCBI Taxonomy" id="2584084"/>
    <lineage>
        <taxon>Bacteria</taxon>
        <taxon>Pseudomonadati</taxon>
        <taxon>Pseudomonadota</taxon>
        <taxon>Alphaproteobacteria</taxon>
        <taxon>Hyphomicrobiales</taxon>
        <taxon>Methylobacteriaceae</taxon>
        <taxon>Methylobacterium</taxon>
    </lineage>
</organism>
<dbReference type="GO" id="GO:0016757">
    <property type="term" value="F:glycosyltransferase activity"/>
    <property type="evidence" value="ECO:0007669"/>
    <property type="project" value="InterPro"/>
</dbReference>
<proteinExistence type="predicted"/>
<gene>
    <name evidence="2" type="ORF">MET9862_04861</name>
</gene>
<evidence type="ECO:0000313" key="3">
    <source>
        <dbReference type="Proteomes" id="UP000410984"/>
    </source>
</evidence>
<evidence type="ECO:0000259" key="1">
    <source>
        <dbReference type="Pfam" id="PF04577"/>
    </source>
</evidence>